<dbReference type="GO" id="GO:0015086">
    <property type="term" value="F:cadmium ion transmembrane transporter activity"/>
    <property type="evidence" value="ECO:0007669"/>
    <property type="project" value="TreeGrafter"/>
</dbReference>
<feature type="transmembrane region" description="Helical" evidence="7">
    <location>
        <begin position="397"/>
        <end position="419"/>
    </location>
</feature>
<dbReference type="AlphaFoldDB" id="A0A1D8UUE1"/>
<keyword evidence="3 7" id="KW-0812">Transmembrane</keyword>
<proteinExistence type="inferred from homology"/>
<evidence type="ECO:0000256" key="5">
    <source>
        <dbReference type="ARBA" id="ARBA00022989"/>
    </source>
</evidence>
<dbReference type="InterPro" id="IPR001046">
    <property type="entry name" value="NRAMP_fam"/>
</dbReference>
<keyword evidence="5 7" id="KW-1133">Transmembrane helix</keyword>
<evidence type="ECO:0000256" key="4">
    <source>
        <dbReference type="ARBA" id="ARBA00022847"/>
    </source>
</evidence>
<dbReference type="PANTHER" id="PTHR11706">
    <property type="entry name" value="SOLUTE CARRIER PROTEIN FAMILY 11 MEMBER"/>
    <property type="match status" value="1"/>
</dbReference>
<dbReference type="NCBIfam" id="NF037982">
    <property type="entry name" value="Nramp_1"/>
    <property type="match status" value="1"/>
</dbReference>
<dbReference type="KEGG" id="kba:A0U89_09055"/>
<comment type="function">
    <text evidence="7">H(+)-stimulated, divalent metal cation uptake system.</text>
</comment>
<keyword evidence="4 7" id="KW-0769">Symport</keyword>
<dbReference type="OrthoDB" id="9787548at2"/>
<evidence type="ECO:0000256" key="1">
    <source>
        <dbReference type="ARBA" id="ARBA00004141"/>
    </source>
</evidence>
<feature type="transmembrane region" description="Helical" evidence="7">
    <location>
        <begin position="363"/>
        <end position="385"/>
    </location>
</feature>
<organism evidence="8 9">
    <name type="scientific">Kozakia baliensis</name>
    <dbReference type="NCBI Taxonomy" id="153496"/>
    <lineage>
        <taxon>Bacteria</taxon>
        <taxon>Pseudomonadati</taxon>
        <taxon>Pseudomonadota</taxon>
        <taxon>Alphaproteobacteria</taxon>
        <taxon>Acetobacterales</taxon>
        <taxon>Acetobacteraceae</taxon>
        <taxon>Kozakia</taxon>
    </lineage>
</organism>
<dbReference type="PANTHER" id="PTHR11706:SF33">
    <property type="entry name" value="NATURAL RESISTANCE-ASSOCIATED MACROPHAGE PROTEIN 2"/>
    <property type="match status" value="1"/>
</dbReference>
<keyword evidence="6 7" id="KW-0472">Membrane</keyword>
<dbReference type="NCBIfam" id="TIGR01197">
    <property type="entry name" value="nramp"/>
    <property type="match status" value="1"/>
</dbReference>
<feature type="transmembrane region" description="Helical" evidence="7">
    <location>
        <begin position="123"/>
        <end position="153"/>
    </location>
</feature>
<dbReference type="GO" id="GO:0015293">
    <property type="term" value="F:symporter activity"/>
    <property type="evidence" value="ECO:0007669"/>
    <property type="project" value="UniProtKB-UniRule"/>
</dbReference>
<dbReference type="Pfam" id="PF01566">
    <property type="entry name" value="Nramp"/>
    <property type="match status" value="1"/>
</dbReference>
<evidence type="ECO:0000256" key="7">
    <source>
        <dbReference type="HAMAP-Rule" id="MF_00221"/>
    </source>
</evidence>
<sequence length="432" mass="46421">MIPPSSRQDFDALAHAALHQGPRSPRALLVFLGPALVASIAYVDPGNFATNIQAGASYGNTLVWVVIMANLMAMLYQTLSARLGIVTGRNLAELCRLHFPPKLVWCMWVASELASMATDLAEFLGAALGLTLLFGIPMFLSMIVAGVITYAILELERSGFRHLEQLIALLVAVISICYLLELLIAPPDWADVGRHLIVPRIPNAHALMLCIGIIGATIMPHAIYLHSGLTQRRIVPRDAFERRRLLNFSTIETIAALSLAGMVNMAMLVMAATVFHHGYSGISEIEEAWRTLIPLLGKAAASLFLIALIASGISSSVVGTMAGQIVMQGFIKRHIPIWVRRVVTMAPAFVIIGLGYGAGPSLVMSQVALSLTLPVPMLALIWLSCDPKIMGAFRLRGTWLVVACIGAAIVLLLNFLLVAQSVGISIPGLPSE</sequence>
<dbReference type="PRINTS" id="PR00447">
    <property type="entry name" value="NATRESASSCMP"/>
</dbReference>
<dbReference type="NCBIfam" id="NF001923">
    <property type="entry name" value="PRK00701.1"/>
    <property type="match status" value="1"/>
</dbReference>
<keyword evidence="2 7" id="KW-0813">Transport</keyword>
<evidence type="ECO:0000313" key="8">
    <source>
        <dbReference type="EMBL" id="AOX17255.1"/>
    </source>
</evidence>
<feature type="transmembrane region" description="Helical" evidence="7">
    <location>
        <begin position="55"/>
        <end position="76"/>
    </location>
</feature>
<reference evidence="8 9" key="1">
    <citation type="journal article" date="2016" name="Microb. Cell Fact.">
        <title>Dissection of exopolysaccharide biosynthesis in Kozakia baliensis.</title>
        <authorList>
            <person name="Brandt J.U."/>
            <person name="Jakob F."/>
            <person name="Behr J."/>
            <person name="Geissler A.J."/>
            <person name="Vogel R.F."/>
        </authorList>
    </citation>
    <scope>NUCLEOTIDE SEQUENCE [LARGE SCALE GENOMIC DNA]</scope>
    <source>
        <strain evidence="8 9">DSM 14400</strain>
    </source>
</reference>
<keyword evidence="7" id="KW-1003">Cell membrane</keyword>
<gene>
    <name evidence="7" type="primary">mntH</name>
    <name evidence="8" type="ORF">A0U89_09055</name>
</gene>
<dbReference type="GO" id="GO:0005384">
    <property type="term" value="F:manganese ion transmembrane transporter activity"/>
    <property type="evidence" value="ECO:0007669"/>
    <property type="project" value="TreeGrafter"/>
</dbReference>
<dbReference type="HAMAP" id="MF_00221">
    <property type="entry name" value="NRAMP"/>
    <property type="match status" value="1"/>
</dbReference>
<keyword evidence="9" id="KW-1185">Reference proteome</keyword>
<dbReference type="GO" id="GO:0005886">
    <property type="term" value="C:plasma membrane"/>
    <property type="evidence" value="ECO:0007669"/>
    <property type="project" value="UniProtKB-SubCell"/>
</dbReference>
<comment type="similarity">
    <text evidence="7">Belongs to the NRAMP family.</text>
</comment>
<protein>
    <recommendedName>
        <fullName evidence="7">Divalent metal cation transporter MntH</fullName>
    </recommendedName>
</protein>
<dbReference type="eggNOG" id="COG1914">
    <property type="taxonomic scope" value="Bacteria"/>
</dbReference>
<dbReference type="GO" id="GO:0034755">
    <property type="term" value="P:iron ion transmembrane transport"/>
    <property type="evidence" value="ECO:0007669"/>
    <property type="project" value="TreeGrafter"/>
</dbReference>
<evidence type="ECO:0000313" key="9">
    <source>
        <dbReference type="Proteomes" id="UP000179145"/>
    </source>
</evidence>
<feature type="transmembrane region" description="Helical" evidence="7">
    <location>
        <begin position="246"/>
        <end position="279"/>
    </location>
</feature>
<dbReference type="Proteomes" id="UP000179145">
    <property type="component" value="Chromosome"/>
</dbReference>
<keyword evidence="7" id="KW-0406">Ion transport</keyword>
<comment type="subcellular location">
    <subcellularLocation>
        <location evidence="7">Cell membrane</location>
        <topology evidence="7">Multi-pass membrane protein</topology>
    </subcellularLocation>
    <subcellularLocation>
        <location evidence="1">Membrane</location>
        <topology evidence="1">Multi-pass membrane protein</topology>
    </subcellularLocation>
</comment>
<feature type="transmembrane region" description="Helical" evidence="7">
    <location>
        <begin position="204"/>
        <end position="225"/>
    </location>
</feature>
<dbReference type="STRING" id="153496.A0U89_09055"/>
<evidence type="ECO:0000256" key="3">
    <source>
        <dbReference type="ARBA" id="ARBA00022692"/>
    </source>
</evidence>
<dbReference type="RefSeq" id="WP_070402899.1">
    <property type="nucleotide sequence ID" value="NZ_BJVW01000001.1"/>
</dbReference>
<feature type="transmembrane region" description="Helical" evidence="7">
    <location>
        <begin position="338"/>
        <end position="357"/>
    </location>
</feature>
<name>A0A1D8UUE1_9PROT</name>
<feature type="transmembrane region" description="Helical" evidence="7">
    <location>
        <begin position="27"/>
        <end position="43"/>
    </location>
</feature>
<feature type="transmembrane region" description="Helical" evidence="7">
    <location>
        <begin position="165"/>
        <end position="184"/>
    </location>
</feature>
<dbReference type="GO" id="GO:0046872">
    <property type="term" value="F:metal ion binding"/>
    <property type="evidence" value="ECO:0007669"/>
    <property type="project" value="UniProtKB-UniRule"/>
</dbReference>
<evidence type="ECO:0000256" key="6">
    <source>
        <dbReference type="ARBA" id="ARBA00023136"/>
    </source>
</evidence>
<dbReference type="EMBL" id="CP014674">
    <property type="protein sequence ID" value="AOX17255.1"/>
    <property type="molecule type" value="Genomic_DNA"/>
</dbReference>
<feature type="transmembrane region" description="Helical" evidence="7">
    <location>
        <begin position="299"/>
        <end position="326"/>
    </location>
</feature>
<evidence type="ECO:0000256" key="2">
    <source>
        <dbReference type="ARBA" id="ARBA00022448"/>
    </source>
</evidence>
<accession>A0A1D8UUE1</accession>